<dbReference type="PANTHER" id="PTHR36834">
    <property type="entry name" value="MEMBRANE PROTEIN-RELATED"/>
    <property type="match status" value="1"/>
</dbReference>
<organism evidence="3 4">
    <name type="scientific">Evansella cellulosilytica (strain ATCC 21833 / DSM 2522 / FERM P-1141 / JCM 9156 / N-4)</name>
    <name type="common">Bacillus cellulosilyticus</name>
    <dbReference type="NCBI Taxonomy" id="649639"/>
    <lineage>
        <taxon>Bacteria</taxon>
        <taxon>Bacillati</taxon>
        <taxon>Bacillota</taxon>
        <taxon>Bacilli</taxon>
        <taxon>Bacillales</taxon>
        <taxon>Bacillaceae</taxon>
        <taxon>Evansella</taxon>
    </lineage>
</organism>
<dbReference type="InterPro" id="IPR053150">
    <property type="entry name" value="Teicoplanin_resist-assoc"/>
</dbReference>
<dbReference type="EMBL" id="CP002394">
    <property type="protein sequence ID" value="ADU30408.1"/>
    <property type="molecule type" value="Genomic_DNA"/>
</dbReference>
<dbReference type="AlphaFoldDB" id="E6U1P5"/>
<keyword evidence="1" id="KW-0472">Membrane</keyword>
<evidence type="ECO:0000256" key="1">
    <source>
        <dbReference type="SAM" id="Phobius"/>
    </source>
</evidence>
<dbReference type="OrthoDB" id="4822551at2"/>
<dbReference type="STRING" id="649639.Bcell_2147"/>
<sequence>MGEKTKKQKGYPFAGWLLFIYLIVLLYITLFAWNYGASLGNEGPGGRNYNLSPFYSIYRIYEYGTLSMKINILLGNVLLFVPFGFLLPFFRERFKTSKKAVRFMPVVFLATILSFFIEINQFIFTQRVANVDDVILNTSGAVIGFLLYRAIRGIVTRTSISIK</sequence>
<feature type="transmembrane region" description="Helical" evidence="1">
    <location>
        <begin position="70"/>
        <end position="90"/>
    </location>
</feature>
<keyword evidence="4" id="KW-1185">Reference proteome</keyword>
<feature type="domain" description="VanZ-like" evidence="2">
    <location>
        <begin position="19"/>
        <end position="151"/>
    </location>
</feature>
<evidence type="ECO:0000313" key="3">
    <source>
        <dbReference type="EMBL" id="ADU30408.1"/>
    </source>
</evidence>
<keyword evidence="1" id="KW-0812">Transmembrane</keyword>
<feature type="transmembrane region" description="Helical" evidence="1">
    <location>
        <begin position="12"/>
        <end position="33"/>
    </location>
</feature>
<dbReference type="PANTHER" id="PTHR36834:SF1">
    <property type="entry name" value="INTEGRAL MEMBRANE PROTEIN"/>
    <property type="match status" value="1"/>
</dbReference>
<gene>
    <name evidence="3" type="ordered locus">Bcell_2147</name>
</gene>
<evidence type="ECO:0000259" key="2">
    <source>
        <dbReference type="Pfam" id="PF04892"/>
    </source>
</evidence>
<feature type="transmembrane region" description="Helical" evidence="1">
    <location>
        <begin position="102"/>
        <end position="122"/>
    </location>
</feature>
<dbReference type="Proteomes" id="UP000001401">
    <property type="component" value="Chromosome"/>
</dbReference>
<protein>
    <submittedName>
        <fullName evidence="3">VanZ family protein</fullName>
    </submittedName>
</protein>
<dbReference type="KEGG" id="bco:Bcell_2147"/>
<evidence type="ECO:0000313" key="4">
    <source>
        <dbReference type="Proteomes" id="UP000001401"/>
    </source>
</evidence>
<proteinExistence type="predicted"/>
<dbReference type="eggNOG" id="COG4767">
    <property type="taxonomic scope" value="Bacteria"/>
</dbReference>
<accession>E6U1P5</accession>
<reference evidence="3" key="1">
    <citation type="submission" date="2010-12" db="EMBL/GenBank/DDBJ databases">
        <title>Complete sequence of Bacillus cellulosilyticus DSM 2522.</title>
        <authorList>
            <consortium name="US DOE Joint Genome Institute"/>
            <person name="Lucas S."/>
            <person name="Copeland A."/>
            <person name="Lapidus A."/>
            <person name="Cheng J.-F."/>
            <person name="Bruce D."/>
            <person name="Goodwin L."/>
            <person name="Pitluck S."/>
            <person name="Chertkov O."/>
            <person name="Detter J.C."/>
            <person name="Han C."/>
            <person name="Tapia R."/>
            <person name="Land M."/>
            <person name="Hauser L."/>
            <person name="Jeffries C."/>
            <person name="Kyrpides N."/>
            <person name="Ivanova N."/>
            <person name="Mikhailova N."/>
            <person name="Brumm P."/>
            <person name="Mead D."/>
            <person name="Woyke T."/>
        </authorList>
    </citation>
    <scope>NUCLEOTIDE SEQUENCE [LARGE SCALE GENOMIC DNA]</scope>
    <source>
        <strain evidence="3">DSM 2522</strain>
    </source>
</reference>
<keyword evidence="1" id="KW-1133">Transmembrane helix</keyword>
<dbReference type="HOGENOM" id="CLU_077618_5_3_9"/>
<dbReference type="InterPro" id="IPR006976">
    <property type="entry name" value="VanZ-like"/>
</dbReference>
<name>E6U1P5_EVAC2</name>
<feature type="transmembrane region" description="Helical" evidence="1">
    <location>
        <begin position="134"/>
        <end position="151"/>
    </location>
</feature>
<dbReference type="Pfam" id="PF04892">
    <property type="entry name" value="VanZ"/>
    <property type="match status" value="1"/>
</dbReference>